<dbReference type="Proteomes" id="UP000762676">
    <property type="component" value="Unassembled WGS sequence"/>
</dbReference>
<evidence type="ECO:0000313" key="1">
    <source>
        <dbReference type="EMBL" id="GFR75562.1"/>
    </source>
</evidence>
<sequence length="106" mass="11962">MSHHVTLFPLYSTFSLSLPPTICPFPARSRHPSITASGQAVVRREFEKWWSAYSLAGLASYRSQHQARPLSGENLRSGGQRTAWQVNRTRFPGKPPRYTNNFGKTA</sequence>
<gene>
    <name evidence="1" type="ORF">ElyMa_005779300</name>
</gene>
<reference evidence="1 2" key="1">
    <citation type="journal article" date="2021" name="Elife">
        <title>Chloroplast acquisition without the gene transfer in kleptoplastic sea slugs, Plakobranchus ocellatus.</title>
        <authorList>
            <person name="Maeda T."/>
            <person name="Takahashi S."/>
            <person name="Yoshida T."/>
            <person name="Shimamura S."/>
            <person name="Takaki Y."/>
            <person name="Nagai Y."/>
            <person name="Toyoda A."/>
            <person name="Suzuki Y."/>
            <person name="Arimoto A."/>
            <person name="Ishii H."/>
            <person name="Satoh N."/>
            <person name="Nishiyama T."/>
            <person name="Hasebe M."/>
            <person name="Maruyama T."/>
            <person name="Minagawa J."/>
            <person name="Obokata J."/>
            <person name="Shigenobu S."/>
        </authorList>
    </citation>
    <scope>NUCLEOTIDE SEQUENCE [LARGE SCALE GENOMIC DNA]</scope>
</reference>
<name>A0AAV4FQ09_9GAST</name>
<evidence type="ECO:0008006" key="3">
    <source>
        <dbReference type="Google" id="ProtNLM"/>
    </source>
</evidence>
<dbReference type="EMBL" id="BMAT01011596">
    <property type="protein sequence ID" value="GFR75562.1"/>
    <property type="molecule type" value="Genomic_DNA"/>
</dbReference>
<keyword evidence="2" id="KW-1185">Reference proteome</keyword>
<organism evidence="1 2">
    <name type="scientific">Elysia marginata</name>
    <dbReference type="NCBI Taxonomy" id="1093978"/>
    <lineage>
        <taxon>Eukaryota</taxon>
        <taxon>Metazoa</taxon>
        <taxon>Spiralia</taxon>
        <taxon>Lophotrochozoa</taxon>
        <taxon>Mollusca</taxon>
        <taxon>Gastropoda</taxon>
        <taxon>Heterobranchia</taxon>
        <taxon>Euthyneura</taxon>
        <taxon>Panpulmonata</taxon>
        <taxon>Sacoglossa</taxon>
        <taxon>Placobranchoidea</taxon>
        <taxon>Plakobranchidae</taxon>
        <taxon>Elysia</taxon>
    </lineage>
</organism>
<proteinExistence type="predicted"/>
<accession>A0AAV4FQ09</accession>
<dbReference type="AlphaFoldDB" id="A0AAV4FQ09"/>
<comment type="caution">
    <text evidence="1">The sequence shown here is derived from an EMBL/GenBank/DDBJ whole genome shotgun (WGS) entry which is preliminary data.</text>
</comment>
<evidence type="ECO:0000313" key="2">
    <source>
        <dbReference type="Proteomes" id="UP000762676"/>
    </source>
</evidence>
<protein>
    <recommendedName>
        <fullName evidence="3">Secreted protein</fullName>
    </recommendedName>
</protein>